<dbReference type="InterPro" id="IPR052552">
    <property type="entry name" value="YeaO-like"/>
</dbReference>
<keyword evidence="2" id="KW-1185">Reference proteome</keyword>
<evidence type="ECO:0000313" key="2">
    <source>
        <dbReference type="Proteomes" id="UP000032668"/>
    </source>
</evidence>
<dbReference type="OrthoDB" id="9790745at2"/>
<proteinExistence type="predicted"/>
<dbReference type="PANTHER" id="PTHR36849:SF1">
    <property type="entry name" value="CYTOPLASMIC PROTEIN"/>
    <property type="match status" value="1"/>
</dbReference>
<comment type="caution">
    <text evidence="1">The sequence shown here is derived from an EMBL/GenBank/DDBJ whole genome shotgun (WGS) entry which is preliminary data.</text>
</comment>
<gene>
    <name evidence="1" type="ORF">Aam_076_015</name>
</gene>
<reference evidence="1 2" key="1">
    <citation type="submission" date="2012-11" db="EMBL/GenBank/DDBJ databases">
        <title>Whole genome sequence of Acidocella aminolytica 101 = DSM 11237.</title>
        <authorList>
            <person name="Azuma Y."/>
            <person name="Higashiura N."/>
            <person name="Hirakawa H."/>
            <person name="Matsushita K."/>
        </authorList>
    </citation>
    <scope>NUCLEOTIDE SEQUENCE [LARGE SCALE GENOMIC DNA]</scope>
    <source>
        <strain evidence="2">101 / DSM 11237</strain>
    </source>
</reference>
<protein>
    <recommendedName>
        <fullName evidence="3">DUF488 domain-containing protein</fullName>
    </recommendedName>
</protein>
<sequence length="123" mass="14146">MTAKHANLLKIKRVYETPGCDDGARVLVDRLWPRGLKKEKAALHLWLKDVAPSPGLRQWFGHDPSRWQDFRQLYCAELARNSTALDRLAALWRQGPVTLLYAAHDAEHNHARVLADYLTDHLQ</sequence>
<dbReference type="Proteomes" id="UP000032668">
    <property type="component" value="Unassembled WGS sequence"/>
</dbReference>
<dbReference type="RefSeq" id="WP_048879495.1">
    <property type="nucleotide sequence ID" value="NZ_BANC01000074.1"/>
</dbReference>
<organism evidence="1 2">
    <name type="scientific">Acidocella aminolytica 101 = DSM 11237</name>
    <dbReference type="NCBI Taxonomy" id="1120923"/>
    <lineage>
        <taxon>Bacteria</taxon>
        <taxon>Pseudomonadati</taxon>
        <taxon>Pseudomonadota</taxon>
        <taxon>Alphaproteobacteria</taxon>
        <taxon>Acetobacterales</taxon>
        <taxon>Acidocellaceae</taxon>
        <taxon>Acidocella</taxon>
    </lineage>
</organism>
<name>A0A0D6PH82_9PROT</name>
<dbReference type="AlphaFoldDB" id="A0A0D6PH82"/>
<evidence type="ECO:0008006" key="3">
    <source>
        <dbReference type="Google" id="ProtNLM"/>
    </source>
</evidence>
<dbReference type="STRING" id="1120923.SAMN02746095_03421"/>
<accession>A0A0D6PH82</accession>
<dbReference type="Pfam" id="PF22752">
    <property type="entry name" value="DUF488-N3i"/>
    <property type="match status" value="1"/>
</dbReference>
<evidence type="ECO:0000313" key="1">
    <source>
        <dbReference type="EMBL" id="GAN81110.1"/>
    </source>
</evidence>
<dbReference type="EMBL" id="BANC01000074">
    <property type="protein sequence ID" value="GAN81110.1"/>
    <property type="molecule type" value="Genomic_DNA"/>
</dbReference>
<dbReference type="PANTHER" id="PTHR36849">
    <property type="entry name" value="CYTOPLASMIC PROTEIN-RELATED"/>
    <property type="match status" value="1"/>
</dbReference>